<dbReference type="InterPro" id="IPR011990">
    <property type="entry name" value="TPR-like_helical_dom_sf"/>
</dbReference>
<dbReference type="Pfam" id="PF14559">
    <property type="entry name" value="TPR_19"/>
    <property type="match status" value="1"/>
</dbReference>
<protein>
    <submittedName>
        <fullName evidence="2">Tetratricopeptide repeat-containing protein</fullName>
    </submittedName>
</protein>
<keyword evidence="3" id="KW-1185">Reference proteome</keyword>
<keyword evidence="1" id="KW-1133">Transmembrane helix</keyword>
<gene>
    <name evidence="2" type="ORF">SAMN04488513_101613</name>
</gene>
<keyword evidence="1" id="KW-0812">Transmembrane</keyword>
<dbReference type="AlphaFoldDB" id="A0A1M6C2L0"/>
<proteinExistence type="predicted"/>
<evidence type="ECO:0000256" key="1">
    <source>
        <dbReference type="SAM" id="Phobius"/>
    </source>
</evidence>
<feature type="transmembrane region" description="Helical" evidence="1">
    <location>
        <begin position="79"/>
        <end position="98"/>
    </location>
</feature>
<dbReference type="Gene3D" id="1.25.40.10">
    <property type="entry name" value="Tetratricopeptide repeat domain"/>
    <property type="match status" value="1"/>
</dbReference>
<dbReference type="STRING" id="192903.SAMN04488513_101613"/>
<dbReference type="SUPFAM" id="SSF48452">
    <property type="entry name" value="TPR-like"/>
    <property type="match status" value="1"/>
</dbReference>
<evidence type="ECO:0000313" key="3">
    <source>
        <dbReference type="Proteomes" id="UP000184543"/>
    </source>
</evidence>
<reference evidence="3" key="1">
    <citation type="submission" date="2016-11" db="EMBL/GenBank/DDBJ databases">
        <authorList>
            <person name="Varghese N."/>
            <person name="Submissions S."/>
        </authorList>
    </citation>
    <scope>NUCLEOTIDE SEQUENCE [LARGE SCALE GENOMIC DNA]</scope>
    <source>
        <strain evidence="3">DSM 19858</strain>
    </source>
</reference>
<dbReference type="OrthoDB" id="979271at2"/>
<name>A0A1M6C2L0_9FLAO</name>
<dbReference type="Proteomes" id="UP000184543">
    <property type="component" value="Unassembled WGS sequence"/>
</dbReference>
<dbReference type="EMBL" id="FQYU01000001">
    <property type="protein sequence ID" value="SHI55051.1"/>
    <property type="molecule type" value="Genomic_DNA"/>
</dbReference>
<keyword evidence="1" id="KW-0472">Membrane</keyword>
<accession>A0A1M6C2L0</accession>
<dbReference type="RefSeq" id="WP_072988303.1">
    <property type="nucleotide sequence ID" value="NZ_FQYU01000001.1"/>
</dbReference>
<evidence type="ECO:0000313" key="2">
    <source>
        <dbReference type="EMBL" id="SHI55051.1"/>
    </source>
</evidence>
<organism evidence="2 3">
    <name type="scientific">Pseudozobellia thermophila</name>
    <dbReference type="NCBI Taxonomy" id="192903"/>
    <lineage>
        <taxon>Bacteria</taxon>
        <taxon>Pseudomonadati</taxon>
        <taxon>Bacteroidota</taxon>
        <taxon>Flavobacteriia</taxon>
        <taxon>Flavobacteriales</taxon>
        <taxon>Flavobacteriaceae</taxon>
        <taxon>Pseudozobellia</taxon>
    </lineage>
</organism>
<sequence length="242" mass="28107">MDKEELINRYFENTLDEAGLKELERLYQSDPDFAAELDFEKELQGALKTNERQELREMFREKRDAERAAPSKVVRLRPWLMAASIVFLVGISAWLLFFNSTGIDTEALYNTHFSPYENVVHPIERGEQLEDLKTKAFTAYEEGDYALALSLFKDLQDKSNDDYIKFYEAIALMQLNKHSDAVALLETYIRSDGELKNRAEWYLALSYLRLDQVDKSTSLLKNVADHNGFKAKEARKLLEELD</sequence>